<gene>
    <name evidence="1" type="ORF">R4315_13495</name>
</gene>
<comment type="caution">
    <text evidence="1">The sequence shown here is derived from an EMBL/GenBank/DDBJ whole genome shotgun (WGS) entry which is preliminary data.</text>
</comment>
<accession>A0AAE4UZ99</accession>
<dbReference type="EMBL" id="JAWLUP010000028">
    <property type="protein sequence ID" value="MDV7265555.1"/>
    <property type="molecule type" value="Genomic_DNA"/>
</dbReference>
<dbReference type="AlphaFoldDB" id="A0AAE4UZ99"/>
<dbReference type="Proteomes" id="UP001185863">
    <property type="component" value="Unassembled WGS sequence"/>
</dbReference>
<evidence type="ECO:0000313" key="2">
    <source>
        <dbReference type="Proteomes" id="UP001185863"/>
    </source>
</evidence>
<evidence type="ECO:0000313" key="1">
    <source>
        <dbReference type="EMBL" id="MDV7265555.1"/>
    </source>
</evidence>
<organism evidence="1 2">
    <name type="scientific">Rhodococcus oxybenzonivorans</name>
    <dbReference type="NCBI Taxonomy" id="1990687"/>
    <lineage>
        <taxon>Bacteria</taxon>
        <taxon>Bacillati</taxon>
        <taxon>Actinomycetota</taxon>
        <taxon>Actinomycetes</taxon>
        <taxon>Mycobacteriales</taxon>
        <taxon>Nocardiaceae</taxon>
        <taxon>Rhodococcus</taxon>
    </lineage>
</organism>
<protein>
    <submittedName>
        <fullName evidence="1">Uncharacterized protein</fullName>
    </submittedName>
</protein>
<reference evidence="1" key="1">
    <citation type="submission" date="2023-10" db="EMBL/GenBank/DDBJ databases">
        <title>Development of a sustainable strategy for remediation of hydrocarbon-contaminated territories based on the waste exchange concept.</title>
        <authorList>
            <person name="Krivoruchko A."/>
        </authorList>
    </citation>
    <scope>NUCLEOTIDE SEQUENCE</scope>
    <source>
        <strain evidence="1">IEGM 68</strain>
    </source>
</reference>
<name>A0AAE4UZ99_9NOCA</name>
<proteinExistence type="predicted"/>
<sequence>MKQRVGSQMAMQVFSLIAILGALIVLIPTALRVFGKSDNVKAPDDAEE</sequence>